<dbReference type="Pfam" id="PF06262">
    <property type="entry name" value="Zincin_1"/>
    <property type="match status" value="1"/>
</dbReference>
<organism evidence="1 2">
    <name type="scientific">Candidatus Solincola sediminis</name>
    <dbReference type="NCBI Taxonomy" id="1797199"/>
    <lineage>
        <taxon>Bacteria</taxon>
        <taxon>Bacillati</taxon>
        <taxon>Actinomycetota</taxon>
        <taxon>Candidatus Geothermincolia</taxon>
        <taxon>Candidatus Geothermincolales</taxon>
        <taxon>Candidatus Geothermincolaceae</taxon>
        <taxon>Candidatus Solincola</taxon>
    </lineage>
</organism>
<comment type="caution">
    <text evidence="1">The sequence shown here is derived from an EMBL/GenBank/DDBJ whole genome shotgun (WGS) entry which is preliminary data.</text>
</comment>
<reference evidence="1 2" key="1">
    <citation type="journal article" date="2016" name="Nat. Commun.">
        <title>Thousands of microbial genomes shed light on interconnected biogeochemical processes in an aquifer system.</title>
        <authorList>
            <person name="Anantharaman K."/>
            <person name="Brown C.T."/>
            <person name="Hug L.A."/>
            <person name="Sharon I."/>
            <person name="Castelle C.J."/>
            <person name="Probst A.J."/>
            <person name="Thomas B.C."/>
            <person name="Singh A."/>
            <person name="Wilkins M.J."/>
            <person name="Karaoz U."/>
            <person name="Brodie E.L."/>
            <person name="Williams K.H."/>
            <person name="Hubbard S.S."/>
            <person name="Banfield J.F."/>
        </authorList>
    </citation>
    <scope>NUCLEOTIDE SEQUENCE [LARGE SCALE GENOMIC DNA]</scope>
</reference>
<protein>
    <recommendedName>
        <fullName evidence="3">Metallopeptidase family protein</fullName>
    </recommendedName>
</protein>
<evidence type="ECO:0000313" key="1">
    <source>
        <dbReference type="EMBL" id="OFW58035.1"/>
    </source>
</evidence>
<proteinExistence type="predicted"/>
<dbReference type="CDD" id="cd12952">
    <property type="entry name" value="MMP_ACEL2062"/>
    <property type="match status" value="1"/>
</dbReference>
<accession>A0A1F2WME9</accession>
<dbReference type="InterPro" id="IPR010428">
    <property type="entry name" value="Zincin_1"/>
</dbReference>
<evidence type="ECO:0000313" key="2">
    <source>
        <dbReference type="Proteomes" id="UP000177876"/>
    </source>
</evidence>
<sequence>MPADEGGREAPDLERFQELVEEALEEFPEQFLKLIQNVAVIVEEVATPQDAATAGVRNPINLLGLYIGVPFTKWGREWSGHLPDVIKIYRLPILAISRNDAEIRNRVRNVVLHELGHRAGLDEERLRELGVF</sequence>
<evidence type="ECO:0008006" key="3">
    <source>
        <dbReference type="Google" id="ProtNLM"/>
    </source>
</evidence>
<dbReference type="STRING" id="1797197.A2Y75_12490"/>
<dbReference type="SUPFAM" id="SSF55486">
    <property type="entry name" value="Metalloproteases ('zincins'), catalytic domain"/>
    <property type="match status" value="1"/>
</dbReference>
<dbReference type="Gene3D" id="3.30.2010.20">
    <property type="match status" value="1"/>
</dbReference>
<dbReference type="EMBL" id="MELK01000028">
    <property type="protein sequence ID" value="OFW58035.1"/>
    <property type="molecule type" value="Genomic_DNA"/>
</dbReference>
<gene>
    <name evidence="1" type="ORF">A2Y75_12490</name>
</gene>
<dbReference type="InterPro" id="IPR038555">
    <property type="entry name" value="Zincin_1_sf"/>
</dbReference>
<name>A0A1F2WME9_9ACTN</name>
<dbReference type="Proteomes" id="UP000177876">
    <property type="component" value="Unassembled WGS sequence"/>
</dbReference>
<dbReference type="AlphaFoldDB" id="A0A1F2WME9"/>